<feature type="chain" id="PRO_5046602009" description="Lipoprotein" evidence="1">
    <location>
        <begin position="25"/>
        <end position="116"/>
    </location>
</feature>
<keyword evidence="3" id="KW-1185">Reference proteome</keyword>
<evidence type="ECO:0000313" key="3">
    <source>
        <dbReference type="Proteomes" id="UP000663090"/>
    </source>
</evidence>
<name>A0ABX7NCJ8_9BACT</name>
<gene>
    <name evidence="2" type="ORF">JY572_37925</name>
</gene>
<accession>A0ABX7NCJ8</accession>
<evidence type="ECO:0000313" key="2">
    <source>
        <dbReference type="EMBL" id="QSQ14033.1"/>
    </source>
</evidence>
<keyword evidence="1" id="KW-0732">Signal</keyword>
<dbReference type="EMBL" id="CP071091">
    <property type="protein sequence ID" value="QSQ14033.1"/>
    <property type="molecule type" value="Genomic_DNA"/>
</dbReference>
<evidence type="ECO:0000256" key="1">
    <source>
        <dbReference type="SAM" id="SignalP"/>
    </source>
</evidence>
<protein>
    <recommendedName>
        <fullName evidence="4">Lipoprotein</fullName>
    </recommendedName>
</protein>
<dbReference type="Proteomes" id="UP000663090">
    <property type="component" value="Chromosome"/>
</dbReference>
<sequence length="116" mass="11902">MRLWLVGGVLILSVVVLVSHSAQAGVTTEVLVSNTTPTALPANPLRRGLLIENQGPNAIWCAMSSAATVVGKAHRVGPASEAPSNAFPFNAPDAWWCVAETAAQVTGAATVVSEAL</sequence>
<feature type="signal peptide" evidence="1">
    <location>
        <begin position="1"/>
        <end position="24"/>
    </location>
</feature>
<dbReference type="RefSeq" id="WP_206715827.1">
    <property type="nucleotide sequence ID" value="NZ_CP071091.1"/>
</dbReference>
<reference evidence="2 3" key="1">
    <citation type="submission" date="2021-02" db="EMBL/GenBank/DDBJ databases">
        <title>De Novo genome assembly of isolated myxobacteria.</title>
        <authorList>
            <person name="Stevens D.C."/>
        </authorList>
    </citation>
    <scope>NUCLEOTIDE SEQUENCE [LARGE SCALE GENOMIC DNA]</scope>
    <source>
        <strain evidence="2 3">SCHIC003</strain>
    </source>
</reference>
<evidence type="ECO:0008006" key="4">
    <source>
        <dbReference type="Google" id="ProtNLM"/>
    </source>
</evidence>
<organism evidence="2 3">
    <name type="scientific">Myxococcus landrumensis</name>
    <dbReference type="NCBI Taxonomy" id="2813577"/>
    <lineage>
        <taxon>Bacteria</taxon>
        <taxon>Pseudomonadati</taxon>
        <taxon>Myxococcota</taxon>
        <taxon>Myxococcia</taxon>
        <taxon>Myxococcales</taxon>
        <taxon>Cystobacterineae</taxon>
        <taxon>Myxococcaceae</taxon>
        <taxon>Myxococcus</taxon>
    </lineage>
</organism>
<proteinExistence type="predicted"/>